<keyword evidence="1 5" id="KW-0723">Serine/threonine-protein kinase</keyword>
<dbReference type="Proteomes" id="UP000664417">
    <property type="component" value="Unassembled WGS sequence"/>
</dbReference>
<feature type="compositionally biased region" description="Basic and acidic residues" evidence="6">
    <location>
        <begin position="1"/>
        <end position="16"/>
    </location>
</feature>
<keyword evidence="2 5" id="KW-0808">Transferase</keyword>
<dbReference type="NCBIfam" id="NF003742">
    <property type="entry name" value="PRK05339.1"/>
    <property type="match status" value="1"/>
</dbReference>
<comment type="similarity">
    <text evidence="5">Belongs to the pyruvate, phosphate/water dikinase regulatory protein family. PDRP subfamily.</text>
</comment>
<evidence type="ECO:0000256" key="1">
    <source>
        <dbReference type="ARBA" id="ARBA00022527"/>
    </source>
</evidence>
<keyword evidence="4 5" id="KW-0418">Kinase</keyword>
<organism evidence="7 8">
    <name type="scientific">Acanthopleuribacter pedis</name>
    <dbReference type="NCBI Taxonomy" id="442870"/>
    <lineage>
        <taxon>Bacteria</taxon>
        <taxon>Pseudomonadati</taxon>
        <taxon>Acidobacteriota</taxon>
        <taxon>Holophagae</taxon>
        <taxon>Acanthopleuribacterales</taxon>
        <taxon>Acanthopleuribacteraceae</taxon>
        <taxon>Acanthopleuribacter</taxon>
    </lineage>
</organism>
<evidence type="ECO:0000256" key="5">
    <source>
        <dbReference type="HAMAP-Rule" id="MF_00921"/>
    </source>
</evidence>
<evidence type="ECO:0000313" key="8">
    <source>
        <dbReference type="Proteomes" id="UP000664417"/>
    </source>
</evidence>
<dbReference type="RefSeq" id="WP_207860579.1">
    <property type="nucleotide sequence ID" value="NZ_JAFREP010000018.1"/>
</dbReference>
<dbReference type="GO" id="GO:0043531">
    <property type="term" value="F:ADP binding"/>
    <property type="evidence" value="ECO:0007669"/>
    <property type="project" value="UniProtKB-UniRule"/>
</dbReference>
<protein>
    <recommendedName>
        <fullName evidence="5">Putative pyruvate, phosphate dikinase regulatory protein</fullName>
        <shortName evidence="5">PPDK regulatory protein</shortName>
        <ecNumber evidence="5">2.7.11.32</ecNumber>
        <ecNumber evidence="5">2.7.4.27</ecNumber>
    </recommendedName>
</protein>
<dbReference type="EC" id="2.7.11.32" evidence="5"/>
<dbReference type="GO" id="GO:0016776">
    <property type="term" value="F:phosphotransferase activity, phosphate group as acceptor"/>
    <property type="evidence" value="ECO:0007669"/>
    <property type="project" value="UniProtKB-UniRule"/>
</dbReference>
<dbReference type="GO" id="GO:0004674">
    <property type="term" value="F:protein serine/threonine kinase activity"/>
    <property type="evidence" value="ECO:0007669"/>
    <property type="project" value="UniProtKB-UniRule"/>
</dbReference>
<proteinExistence type="inferred from homology"/>
<dbReference type="PANTHER" id="PTHR31756">
    <property type="entry name" value="PYRUVATE, PHOSPHATE DIKINASE REGULATORY PROTEIN 1, CHLOROPLASTIC"/>
    <property type="match status" value="1"/>
</dbReference>
<reference evidence="7" key="1">
    <citation type="submission" date="2021-03" db="EMBL/GenBank/DDBJ databases">
        <authorList>
            <person name="Wang G."/>
        </authorList>
    </citation>
    <scope>NUCLEOTIDE SEQUENCE</scope>
    <source>
        <strain evidence="7">KCTC 12899</strain>
    </source>
</reference>
<comment type="function">
    <text evidence="5">Bifunctional serine/threonine kinase and phosphorylase involved in the regulation of the pyruvate, phosphate dikinase (PPDK) by catalyzing its phosphorylation/dephosphorylation.</text>
</comment>
<evidence type="ECO:0000256" key="3">
    <source>
        <dbReference type="ARBA" id="ARBA00022741"/>
    </source>
</evidence>
<comment type="catalytic activity">
    <reaction evidence="5">
        <text>N(tele)-phospho-L-histidyl/O-phospho-L-threonyl-[pyruvate, phosphate dikinase] + phosphate + H(+) = N(tele)-phospho-L-histidyl/L-threonyl-[pyruvate, phosphate dikinase] + diphosphate</text>
        <dbReference type="Rhea" id="RHEA:43696"/>
        <dbReference type="Rhea" id="RHEA-COMP:10650"/>
        <dbReference type="Rhea" id="RHEA-COMP:10651"/>
        <dbReference type="ChEBI" id="CHEBI:15378"/>
        <dbReference type="ChEBI" id="CHEBI:30013"/>
        <dbReference type="ChEBI" id="CHEBI:33019"/>
        <dbReference type="ChEBI" id="CHEBI:43474"/>
        <dbReference type="ChEBI" id="CHEBI:61977"/>
        <dbReference type="ChEBI" id="CHEBI:83586"/>
        <dbReference type="EC" id="2.7.4.27"/>
    </reaction>
</comment>
<dbReference type="EC" id="2.7.4.27" evidence="5"/>
<comment type="caution">
    <text evidence="7">The sequence shown here is derived from an EMBL/GenBank/DDBJ whole genome shotgun (WGS) entry which is preliminary data.</text>
</comment>
<dbReference type="Pfam" id="PF03618">
    <property type="entry name" value="Kinase-PPPase"/>
    <property type="match status" value="1"/>
</dbReference>
<dbReference type="EMBL" id="JAFREP010000018">
    <property type="protein sequence ID" value="MBO1320626.1"/>
    <property type="molecule type" value="Genomic_DNA"/>
</dbReference>
<feature type="binding site" evidence="5">
    <location>
        <begin position="177"/>
        <end position="184"/>
    </location>
    <ligand>
        <name>ADP</name>
        <dbReference type="ChEBI" id="CHEBI:456216"/>
    </ligand>
</feature>
<dbReference type="AlphaFoldDB" id="A0A8J7Q8R9"/>
<dbReference type="InterPro" id="IPR026565">
    <property type="entry name" value="PPDK_reg"/>
</dbReference>
<keyword evidence="3 5" id="KW-0547">Nucleotide-binding</keyword>
<feature type="region of interest" description="Disordered" evidence="6">
    <location>
        <begin position="1"/>
        <end position="21"/>
    </location>
</feature>
<sequence length="300" mass="34060">MASSNEFDKGNEESPAKWDQPGPIKRLNHFIYVVSDGTGETAGNMIRALITQFANVEGIFIRKYPKVTTFAAIDKIVRNATESTNPVMVIYTLVDHKAKDYLQQRLSENDVPSYDLFSSLLSQLSAFLGATPQESPDLFHGVNDKYFKRMEAIEFTLRHDDGLLVEDLDEADIVLVGVSRAGKTPLSIYLSLYGHKVINIPLAKGVRPPPQLDDVHQRKIVGLTINPSRLMEIRKKRLTGFGVGRSEYFDPQSVLEELEEANEFFRRHRRWPIIDVTNRSIEEIAGLVRDKVFGRDRRVN</sequence>
<dbReference type="GO" id="GO:0005524">
    <property type="term" value="F:ATP binding"/>
    <property type="evidence" value="ECO:0007669"/>
    <property type="project" value="InterPro"/>
</dbReference>
<dbReference type="HAMAP" id="MF_00921">
    <property type="entry name" value="PDRP"/>
    <property type="match status" value="1"/>
</dbReference>
<evidence type="ECO:0000256" key="4">
    <source>
        <dbReference type="ARBA" id="ARBA00022777"/>
    </source>
</evidence>
<dbReference type="PANTHER" id="PTHR31756:SF3">
    <property type="entry name" value="PYRUVATE, PHOSPHATE DIKINASE REGULATORY PROTEIN 1, CHLOROPLASTIC"/>
    <property type="match status" value="1"/>
</dbReference>
<evidence type="ECO:0000313" key="7">
    <source>
        <dbReference type="EMBL" id="MBO1320626.1"/>
    </source>
</evidence>
<evidence type="ECO:0000256" key="2">
    <source>
        <dbReference type="ARBA" id="ARBA00022679"/>
    </source>
</evidence>
<accession>A0A8J7Q8R9</accession>
<evidence type="ECO:0000256" key="6">
    <source>
        <dbReference type="SAM" id="MobiDB-lite"/>
    </source>
</evidence>
<dbReference type="InterPro" id="IPR005177">
    <property type="entry name" value="Kinase-pyrophosphorylase"/>
</dbReference>
<keyword evidence="8" id="KW-1185">Reference proteome</keyword>
<gene>
    <name evidence="7" type="ORF">J3U88_19265</name>
</gene>
<name>A0A8J7Q8R9_9BACT</name>
<comment type="catalytic activity">
    <reaction evidence="5">
        <text>N(tele)-phospho-L-histidyl/L-threonyl-[pyruvate, phosphate dikinase] + ADP = N(tele)-phospho-L-histidyl/O-phospho-L-threonyl-[pyruvate, phosphate dikinase] + AMP + H(+)</text>
        <dbReference type="Rhea" id="RHEA:43692"/>
        <dbReference type="Rhea" id="RHEA-COMP:10650"/>
        <dbReference type="Rhea" id="RHEA-COMP:10651"/>
        <dbReference type="ChEBI" id="CHEBI:15378"/>
        <dbReference type="ChEBI" id="CHEBI:30013"/>
        <dbReference type="ChEBI" id="CHEBI:61977"/>
        <dbReference type="ChEBI" id="CHEBI:83586"/>
        <dbReference type="ChEBI" id="CHEBI:456215"/>
        <dbReference type="ChEBI" id="CHEBI:456216"/>
        <dbReference type="EC" id="2.7.11.32"/>
    </reaction>
</comment>